<dbReference type="Proteomes" id="UP000499080">
    <property type="component" value="Unassembled WGS sequence"/>
</dbReference>
<keyword evidence="2" id="KW-1185">Reference proteome</keyword>
<gene>
    <name evidence="1" type="ORF">AVEN_247384_1</name>
</gene>
<proteinExistence type="predicted"/>
<protein>
    <submittedName>
        <fullName evidence="1">Uncharacterized protein</fullName>
    </submittedName>
</protein>
<evidence type="ECO:0000313" key="2">
    <source>
        <dbReference type="Proteomes" id="UP000499080"/>
    </source>
</evidence>
<accession>A0A4Y2UY89</accession>
<reference evidence="1 2" key="1">
    <citation type="journal article" date="2019" name="Sci. Rep.">
        <title>Orb-weaving spider Araneus ventricosus genome elucidates the spidroin gene catalogue.</title>
        <authorList>
            <person name="Kono N."/>
            <person name="Nakamura H."/>
            <person name="Ohtoshi R."/>
            <person name="Moran D.A.P."/>
            <person name="Shinohara A."/>
            <person name="Yoshida Y."/>
            <person name="Fujiwara M."/>
            <person name="Mori M."/>
            <person name="Tomita M."/>
            <person name="Arakawa K."/>
        </authorList>
    </citation>
    <scope>NUCLEOTIDE SEQUENCE [LARGE SCALE GENOMIC DNA]</scope>
</reference>
<dbReference type="AlphaFoldDB" id="A0A4Y2UY89"/>
<evidence type="ECO:0000313" key="1">
    <source>
        <dbReference type="EMBL" id="GBO17378.1"/>
    </source>
</evidence>
<comment type="caution">
    <text evidence="1">The sequence shown here is derived from an EMBL/GenBank/DDBJ whole genome shotgun (WGS) entry which is preliminary data.</text>
</comment>
<dbReference type="EMBL" id="BGPR01041139">
    <property type="protein sequence ID" value="GBO17378.1"/>
    <property type="molecule type" value="Genomic_DNA"/>
</dbReference>
<organism evidence="1 2">
    <name type="scientific">Araneus ventricosus</name>
    <name type="common">Orbweaver spider</name>
    <name type="synonym">Epeira ventricosa</name>
    <dbReference type="NCBI Taxonomy" id="182803"/>
    <lineage>
        <taxon>Eukaryota</taxon>
        <taxon>Metazoa</taxon>
        <taxon>Ecdysozoa</taxon>
        <taxon>Arthropoda</taxon>
        <taxon>Chelicerata</taxon>
        <taxon>Arachnida</taxon>
        <taxon>Araneae</taxon>
        <taxon>Araneomorphae</taxon>
        <taxon>Entelegynae</taxon>
        <taxon>Araneoidea</taxon>
        <taxon>Araneidae</taxon>
        <taxon>Araneus</taxon>
    </lineage>
</organism>
<name>A0A4Y2UY89_ARAVE</name>
<sequence>MGRSTQTTKPSPMSTPIPHCTYFTPSKQPQLPIPSSERVSPPFPTYLHRSQFSIYGPAVQMDLKRSWIFKLSTAPRQFSSDFRTEDWSSATEFIMWIDSECPA</sequence>